<feature type="domain" description="BLUF" evidence="1">
    <location>
        <begin position="1"/>
        <end position="85"/>
    </location>
</feature>
<organism evidence="2 3">
    <name type="scientific">Sphingomonas aerophila</name>
    <dbReference type="NCBI Taxonomy" id="1344948"/>
    <lineage>
        <taxon>Bacteria</taxon>
        <taxon>Pseudomonadati</taxon>
        <taxon>Pseudomonadota</taxon>
        <taxon>Alphaproteobacteria</taxon>
        <taxon>Sphingomonadales</taxon>
        <taxon>Sphingomonadaceae</taxon>
        <taxon>Sphingomonas</taxon>
    </lineage>
</organism>
<dbReference type="InterPro" id="IPR007024">
    <property type="entry name" value="BLUF_domain"/>
</dbReference>
<dbReference type="SMART" id="SM01034">
    <property type="entry name" value="BLUF"/>
    <property type="match status" value="1"/>
</dbReference>
<dbReference type="SUPFAM" id="SSF54975">
    <property type="entry name" value="Acylphosphatase/BLUF domain-like"/>
    <property type="match status" value="1"/>
</dbReference>
<dbReference type="EMBL" id="JACIJK010000004">
    <property type="protein sequence ID" value="MBB5714796.1"/>
    <property type="molecule type" value="Genomic_DNA"/>
</dbReference>
<sequence>MVPPDDQGEQLLAIQALSHIRNVELDLTGFLVSTQDYFSQYLEGDADAVSVLMQSIRADTRHTDIKETPLLVELDYRLFPHWRMTCFPTGCFVSRHVEPILSGCFNKMDTESVISLIQFVRQTAPDLVRTPAD</sequence>
<reference evidence="2 3" key="1">
    <citation type="submission" date="2020-08" db="EMBL/GenBank/DDBJ databases">
        <title>Genomic Encyclopedia of Type Strains, Phase IV (KMG-IV): sequencing the most valuable type-strain genomes for metagenomic binning, comparative biology and taxonomic classification.</title>
        <authorList>
            <person name="Goeker M."/>
        </authorList>
    </citation>
    <scope>NUCLEOTIDE SEQUENCE [LARGE SCALE GENOMIC DNA]</scope>
    <source>
        <strain evidence="2 3">DSM 100044</strain>
    </source>
</reference>
<comment type="caution">
    <text evidence="2">The sequence shown here is derived from an EMBL/GenBank/DDBJ whole genome shotgun (WGS) entry which is preliminary data.</text>
</comment>
<name>A0A7W9BCV9_9SPHN</name>
<dbReference type="GO" id="GO:0009882">
    <property type="term" value="F:blue light photoreceptor activity"/>
    <property type="evidence" value="ECO:0007669"/>
    <property type="project" value="InterPro"/>
</dbReference>
<gene>
    <name evidence="2" type="ORF">FHS94_001632</name>
</gene>
<keyword evidence="3" id="KW-1185">Reference proteome</keyword>
<dbReference type="Pfam" id="PF04940">
    <property type="entry name" value="BLUF"/>
    <property type="match status" value="1"/>
</dbReference>
<protein>
    <recommendedName>
        <fullName evidence="1">BLUF domain-containing protein</fullName>
    </recommendedName>
</protein>
<dbReference type="AlphaFoldDB" id="A0A7W9BCV9"/>
<proteinExistence type="predicted"/>
<evidence type="ECO:0000259" key="1">
    <source>
        <dbReference type="PROSITE" id="PS50925"/>
    </source>
</evidence>
<dbReference type="GO" id="GO:0071949">
    <property type="term" value="F:FAD binding"/>
    <property type="evidence" value="ECO:0007669"/>
    <property type="project" value="InterPro"/>
</dbReference>
<dbReference type="Gene3D" id="3.30.70.100">
    <property type="match status" value="1"/>
</dbReference>
<dbReference type="Proteomes" id="UP000546200">
    <property type="component" value="Unassembled WGS sequence"/>
</dbReference>
<dbReference type="PROSITE" id="PS50925">
    <property type="entry name" value="BLUF"/>
    <property type="match status" value="1"/>
</dbReference>
<evidence type="ECO:0000313" key="2">
    <source>
        <dbReference type="EMBL" id="MBB5714796.1"/>
    </source>
</evidence>
<accession>A0A7W9BCV9</accession>
<dbReference type="InterPro" id="IPR036046">
    <property type="entry name" value="Acylphosphatase-like_dom_sf"/>
</dbReference>
<evidence type="ECO:0000313" key="3">
    <source>
        <dbReference type="Proteomes" id="UP000546200"/>
    </source>
</evidence>